<evidence type="ECO:0000256" key="1">
    <source>
        <dbReference type="SAM" id="MobiDB-lite"/>
    </source>
</evidence>
<evidence type="ECO:0000313" key="2">
    <source>
        <dbReference type="EMBL" id="CAG5101406.1"/>
    </source>
</evidence>
<dbReference type="Proteomes" id="UP001158576">
    <property type="component" value="Chromosome YSR"/>
</dbReference>
<feature type="region of interest" description="Disordered" evidence="1">
    <location>
        <begin position="460"/>
        <end position="481"/>
    </location>
</feature>
<keyword evidence="3" id="KW-1185">Reference proteome</keyword>
<sequence>MELLTQVSTGDPVSAIQRMNNRYHNRFKEFCELDGKVRASPSIATMHRFREQIPLASRSQIEEFVSNSNRLTIGTDGTTAKANIDIINITLINERKEQILYDILIGQGKDGENTSQAIIASIEQEKNTGHAIWSKADTILSDTFTGQLNANSRLVDYIKVQKEDPNAIVEVLWLVDELMARGESREKFPFTTDLGSRMGTGRQNAQNLLLHYDAVMSSLEKNKEKNTRAKNLCELLGQEGAMLEIAVPVFIWSTFCGPIIRKAEEEDSRIEDVISTMEGCAQEVKQILSSENPFDDLYRLASGKSRDYYRKQDVHVNAPRSPTIRKAVDDAARALVKKIEYKIDKDLNHYKSLTVRGHYVCVNRFAESVFGIFKKAELDKASATTETVIQLTIARKSNLEFYLDNLTDSEMKSLCQKIDGKKALQNNRLARIATQLKLQEFAAKRRESIEKEKAEKQLKKELKKENKTPLRPANSTLSRPQTDDTKLIYSVTAINYFFRCAPRKTPSKQPFFQVWRL</sequence>
<evidence type="ECO:0000313" key="3">
    <source>
        <dbReference type="Proteomes" id="UP001158576"/>
    </source>
</evidence>
<dbReference type="EMBL" id="OU015570">
    <property type="protein sequence ID" value="CAG5101406.1"/>
    <property type="molecule type" value="Genomic_DNA"/>
</dbReference>
<name>A0ABN7SN73_OIKDI</name>
<protein>
    <submittedName>
        <fullName evidence="2">Oidioi.mRNA.OKI2018_I69.YSR.g17057.t1.cds</fullName>
    </submittedName>
</protein>
<proteinExistence type="predicted"/>
<accession>A0ABN7SN73</accession>
<organism evidence="2 3">
    <name type="scientific">Oikopleura dioica</name>
    <name type="common">Tunicate</name>
    <dbReference type="NCBI Taxonomy" id="34765"/>
    <lineage>
        <taxon>Eukaryota</taxon>
        <taxon>Metazoa</taxon>
        <taxon>Chordata</taxon>
        <taxon>Tunicata</taxon>
        <taxon>Appendicularia</taxon>
        <taxon>Copelata</taxon>
        <taxon>Oikopleuridae</taxon>
        <taxon>Oikopleura</taxon>
    </lineage>
</organism>
<reference evidence="2 3" key="1">
    <citation type="submission" date="2021-04" db="EMBL/GenBank/DDBJ databases">
        <authorList>
            <person name="Bliznina A."/>
        </authorList>
    </citation>
    <scope>NUCLEOTIDE SEQUENCE [LARGE SCALE GENOMIC DNA]</scope>
</reference>
<gene>
    <name evidence="2" type="ORF">OKIOD_LOCUS8615</name>
</gene>